<comment type="subcellular location">
    <subcellularLocation>
        <location evidence="1">Secreted</location>
    </subcellularLocation>
</comment>
<dbReference type="InterPro" id="IPR015500">
    <property type="entry name" value="Peptidase_S8_subtilisin-rel"/>
</dbReference>
<evidence type="ECO:0000259" key="12">
    <source>
        <dbReference type="Pfam" id="PF00082"/>
    </source>
</evidence>
<dbReference type="GO" id="GO:0005576">
    <property type="term" value="C:extracellular region"/>
    <property type="evidence" value="ECO:0007669"/>
    <property type="project" value="UniProtKB-SubCell"/>
</dbReference>
<feature type="domain" description="Subtilisin-like protease fibronectin type-III" evidence="14">
    <location>
        <begin position="656"/>
        <end position="753"/>
    </location>
</feature>
<evidence type="ECO:0000259" key="14">
    <source>
        <dbReference type="Pfam" id="PF17766"/>
    </source>
</evidence>
<evidence type="ECO:0000256" key="10">
    <source>
        <dbReference type="PROSITE-ProRule" id="PRU01240"/>
    </source>
</evidence>
<evidence type="ECO:0000256" key="5">
    <source>
        <dbReference type="ARBA" id="ARBA00022729"/>
    </source>
</evidence>
<evidence type="ECO:0000256" key="7">
    <source>
        <dbReference type="ARBA" id="ARBA00022825"/>
    </source>
</evidence>
<dbReference type="InterPro" id="IPR023828">
    <property type="entry name" value="Peptidase_S8_Ser-AS"/>
</dbReference>
<accession>A0AAV6JTL4</accession>
<keyword evidence="6 10" id="KW-0378">Hydrolase</keyword>
<dbReference type="InterPro" id="IPR034197">
    <property type="entry name" value="Peptidases_S8_3"/>
</dbReference>
<proteinExistence type="inferred from homology"/>
<reference evidence="15 16" key="1">
    <citation type="submission" date="2020-08" db="EMBL/GenBank/DDBJ databases">
        <title>Plant Genome Project.</title>
        <authorList>
            <person name="Zhang R.-G."/>
        </authorList>
    </citation>
    <scope>NUCLEOTIDE SEQUENCE [LARGE SCALE GENOMIC DNA]</scope>
    <source>
        <strain evidence="15">WSP0</strain>
        <tissue evidence="15">Leaf</tissue>
    </source>
</reference>
<dbReference type="AlphaFoldDB" id="A0AAV6JTL4"/>
<dbReference type="InterPro" id="IPR036852">
    <property type="entry name" value="Peptidase_S8/S53_dom_sf"/>
</dbReference>
<dbReference type="InterPro" id="IPR045051">
    <property type="entry name" value="SBT"/>
</dbReference>
<evidence type="ECO:0000256" key="3">
    <source>
        <dbReference type="ARBA" id="ARBA00022525"/>
    </source>
</evidence>
<sequence>MASHFPLYVFLLSLTIPQFISTLAELDNYIVHMDLSAMPKAFSSHHTWYLATISSILDNTRAAAAAAATTTTTTSLSSSSKLIYGYSNAIHGFSASLSPSEYEAIKQSPGYVSSYRDMPVKIDTTHSTEFLGLKSESGTLLAAKQGKDVIIGVVDTGIWPESKSFDDDGMTEVPSRWKGECETGTQFNSSMCNKKLIGARFFNKGLHAKYPKLAFSMNSTRDTDGHGTHTSSTAAGNYVEGVSYFGYASGTARGVAPRAHVAMYKALWDEGSYSSDIIAAIDQAMIDGVDVLSLSFGSDSPELYKNPIAIATFAALEKGIFVSKSAGNRGPYIASLHNGIPWVLSVAAGTVDREFQGLITLGNNVSISGSSLFPGNSNPSQFPLVFMGFCNNSEELKNVGHKIIVCQDKDDSLSEQVYYAQNSSVTAAIFVTNTTDLKSSIQTTFPAIFLNLEKGEIVLDYIKNGDDPTAKIDFHQTGLGTKPAPKVSSFSSRGPSPSCPFVLKPDLMAPGKLILAAWPPNIPTVDLATGPLFGQFNILSGTSMACPHAAGVAALLKAAKPDWGPAAIRSAMMTTSYSSDNDFNPIKDLGNNDKVATPLAIGSGHVDPNKALDPGLIYDTDVTDYVNLLCGLNFTANQILTIMRGNPYNCSNLTLDINYPSFIAFFNADAPETVQEFSRTVTNVGAGMTNYMAKVTPMEGFIVKVVPEKLVFTGRSEKQSYKVSIEGPKTMKEGTVAFGIHNWHSSTVDSVKSTETETSDDHHSVSQLLYSYDNALDGFSAVLSKDELERLKKLPGFVASYPDRKVAVDTTHTTEFLGLSHATGLWLASHYGKDVIIGVIDTSVWPESKSFTDDGMTAIPSKWKGICEEGQDFNSSLCNLKHIGARYFNKGLLISCKSWY</sequence>
<dbReference type="Proteomes" id="UP000823749">
    <property type="component" value="Chromosome 6"/>
</dbReference>
<dbReference type="CDD" id="cd04852">
    <property type="entry name" value="Peptidases_S8_3"/>
    <property type="match status" value="1"/>
</dbReference>
<feature type="chain" id="PRO_5043406135" description="Subtilisin-like protease" evidence="11">
    <location>
        <begin position="23"/>
        <end position="900"/>
    </location>
</feature>
<dbReference type="Gene3D" id="2.60.40.2310">
    <property type="match status" value="1"/>
</dbReference>
<dbReference type="PRINTS" id="PR00723">
    <property type="entry name" value="SUBTILISIN"/>
</dbReference>
<evidence type="ECO:0000256" key="6">
    <source>
        <dbReference type="ARBA" id="ARBA00022801"/>
    </source>
</evidence>
<dbReference type="Gene3D" id="3.30.70.80">
    <property type="entry name" value="Peptidase S8 propeptide/proteinase inhibitor I9"/>
    <property type="match status" value="1"/>
</dbReference>
<keyword evidence="7 10" id="KW-0720">Serine protease</keyword>
<name>A0AAV6JTL4_9ERIC</name>
<keyword evidence="3" id="KW-0964">Secreted</keyword>
<feature type="signal peptide" evidence="11">
    <location>
        <begin position="1"/>
        <end position="22"/>
    </location>
</feature>
<dbReference type="InterPro" id="IPR037045">
    <property type="entry name" value="S8pro/Inhibitor_I9_sf"/>
</dbReference>
<keyword evidence="16" id="KW-1185">Reference proteome</keyword>
<evidence type="ECO:0000259" key="13">
    <source>
        <dbReference type="Pfam" id="PF05922"/>
    </source>
</evidence>
<evidence type="ECO:0000256" key="2">
    <source>
        <dbReference type="ARBA" id="ARBA00011073"/>
    </source>
</evidence>
<comment type="similarity">
    <text evidence="2 10">Belongs to the peptidase S8 family.</text>
</comment>
<keyword evidence="5 11" id="KW-0732">Signal</keyword>
<dbReference type="Pfam" id="PF05922">
    <property type="entry name" value="Inhibitor_I9"/>
    <property type="match status" value="1"/>
</dbReference>
<comment type="caution">
    <text evidence="15">The sequence shown here is derived from an EMBL/GenBank/DDBJ whole genome shotgun (WGS) entry which is preliminary data.</text>
</comment>
<dbReference type="Gene3D" id="3.40.50.200">
    <property type="entry name" value="Peptidase S8/S53 domain"/>
    <property type="match status" value="2"/>
</dbReference>
<keyword evidence="8" id="KW-0325">Glycoprotein</keyword>
<dbReference type="PROSITE" id="PS00138">
    <property type="entry name" value="SUBTILASE_SER"/>
    <property type="match status" value="1"/>
</dbReference>
<dbReference type="InterPro" id="IPR010259">
    <property type="entry name" value="S8pro/Inhibitor_I9"/>
</dbReference>
<feature type="domain" description="Peptidase S8/S53" evidence="12">
    <location>
        <begin position="146"/>
        <end position="580"/>
    </location>
</feature>
<feature type="active site" description="Charge relay system" evidence="9 10">
    <location>
        <position position="226"/>
    </location>
</feature>
<protein>
    <recommendedName>
        <fullName evidence="17">Subtilisin-like protease</fullName>
    </recommendedName>
</protein>
<dbReference type="Pfam" id="PF00082">
    <property type="entry name" value="Peptidase_S8"/>
    <property type="match status" value="1"/>
</dbReference>
<dbReference type="FunFam" id="3.30.70.80:FF:000003">
    <property type="entry name" value="Subtilisin-like protease SBT1.9"/>
    <property type="match status" value="1"/>
</dbReference>
<dbReference type="FunFam" id="3.40.50.200:FF:000006">
    <property type="entry name" value="Subtilisin-like protease SBT1.5"/>
    <property type="match status" value="1"/>
</dbReference>
<feature type="domain" description="Inhibitor I9" evidence="13">
    <location>
        <begin position="28"/>
        <end position="122"/>
    </location>
</feature>
<dbReference type="Gene3D" id="3.50.30.30">
    <property type="match status" value="1"/>
</dbReference>
<organism evidence="15 16">
    <name type="scientific">Rhododendron griersonianum</name>
    <dbReference type="NCBI Taxonomy" id="479676"/>
    <lineage>
        <taxon>Eukaryota</taxon>
        <taxon>Viridiplantae</taxon>
        <taxon>Streptophyta</taxon>
        <taxon>Embryophyta</taxon>
        <taxon>Tracheophyta</taxon>
        <taxon>Spermatophyta</taxon>
        <taxon>Magnoliopsida</taxon>
        <taxon>eudicotyledons</taxon>
        <taxon>Gunneridae</taxon>
        <taxon>Pentapetalae</taxon>
        <taxon>asterids</taxon>
        <taxon>Ericales</taxon>
        <taxon>Ericaceae</taxon>
        <taxon>Ericoideae</taxon>
        <taxon>Rhodoreae</taxon>
        <taxon>Rhododendron</taxon>
    </lineage>
</organism>
<dbReference type="PROSITE" id="PS51892">
    <property type="entry name" value="SUBTILASE"/>
    <property type="match status" value="1"/>
</dbReference>
<keyword evidence="4 10" id="KW-0645">Protease</keyword>
<feature type="active site" description="Charge relay system" evidence="9 10">
    <location>
        <position position="155"/>
    </location>
</feature>
<dbReference type="SUPFAM" id="SSF52743">
    <property type="entry name" value="Subtilisin-like"/>
    <property type="match status" value="2"/>
</dbReference>
<dbReference type="GO" id="GO:0006508">
    <property type="term" value="P:proteolysis"/>
    <property type="evidence" value="ECO:0007669"/>
    <property type="project" value="UniProtKB-KW"/>
</dbReference>
<evidence type="ECO:0000256" key="4">
    <source>
        <dbReference type="ARBA" id="ARBA00022670"/>
    </source>
</evidence>
<evidence type="ECO:0000313" key="15">
    <source>
        <dbReference type="EMBL" id="KAG5543492.1"/>
    </source>
</evidence>
<evidence type="ECO:0000313" key="16">
    <source>
        <dbReference type="Proteomes" id="UP000823749"/>
    </source>
</evidence>
<evidence type="ECO:0000256" key="11">
    <source>
        <dbReference type="SAM" id="SignalP"/>
    </source>
</evidence>
<feature type="active site" description="Charge relay system" evidence="9 10">
    <location>
        <position position="543"/>
    </location>
</feature>
<evidence type="ECO:0000256" key="1">
    <source>
        <dbReference type="ARBA" id="ARBA00004613"/>
    </source>
</evidence>
<dbReference type="CDD" id="cd02120">
    <property type="entry name" value="PA_subtilisin_like"/>
    <property type="match status" value="1"/>
</dbReference>
<dbReference type="PANTHER" id="PTHR10795">
    <property type="entry name" value="PROPROTEIN CONVERTASE SUBTILISIN/KEXIN"/>
    <property type="match status" value="1"/>
</dbReference>
<dbReference type="Pfam" id="PF17766">
    <property type="entry name" value="fn3_6"/>
    <property type="match status" value="1"/>
</dbReference>
<evidence type="ECO:0000256" key="9">
    <source>
        <dbReference type="PIRSR" id="PIRSR615500-1"/>
    </source>
</evidence>
<dbReference type="EMBL" id="JACTNZ010000006">
    <property type="protein sequence ID" value="KAG5543492.1"/>
    <property type="molecule type" value="Genomic_DNA"/>
</dbReference>
<evidence type="ECO:0000256" key="8">
    <source>
        <dbReference type="ARBA" id="ARBA00023180"/>
    </source>
</evidence>
<evidence type="ECO:0008006" key="17">
    <source>
        <dbReference type="Google" id="ProtNLM"/>
    </source>
</evidence>
<dbReference type="GO" id="GO:0004252">
    <property type="term" value="F:serine-type endopeptidase activity"/>
    <property type="evidence" value="ECO:0007669"/>
    <property type="project" value="UniProtKB-UniRule"/>
</dbReference>
<dbReference type="InterPro" id="IPR000209">
    <property type="entry name" value="Peptidase_S8/S53_dom"/>
</dbReference>
<dbReference type="InterPro" id="IPR041469">
    <property type="entry name" value="Subtilisin-like_FN3"/>
</dbReference>
<gene>
    <name evidence="15" type="ORF">RHGRI_016276</name>
</gene>